<reference evidence="2" key="1">
    <citation type="submission" date="2016-10" db="EMBL/GenBank/DDBJ databases">
        <authorList>
            <person name="Varghese N."/>
            <person name="Submissions S."/>
        </authorList>
    </citation>
    <scope>NUCLEOTIDE SEQUENCE [LARGE SCALE GENOMIC DNA]</scope>
    <source>
        <strain evidence="2">DUS833</strain>
    </source>
</reference>
<evidence type="ECO:0000313" key="2">
    <source>
        <dbReference type="Proteomes" id="UP000199365"/>
    </source>
</evidence>
<dbReference type="Proteomes" id="UP000199365">
    <property type="component" value="Unassembled WGS sequence"/>
</dbReference>
<name>A0A1H1J2N9_9BURK</name>
<dbReference type="AlphaFoldDB" id="A0A1H1J2N9"/>
<sequence>MEALPITGNAEVVHDSNVEVVSFEGETLAMIIRDSFSRSGVSFFTPKEFPQQLAYMEHPAGKVIDAHLHCKLVRQIEWTQEVLFVKRGRVLVKFYTPDKDYLSSRVLYAGDVILLASGGHGFEMLEDASFFEVKQGPYMGEQEKLRFASAHLSRCSEASNGPGVELEVKDGAR</sequence>
<evidence type="ECO:0008006" key="3">
    <source>
        <dbReference type="Google" id="ProtNLM"/>
    </source>
</evidence>
<dbReference type="RefSeq" id="WP_090806268.1">
    <property type="nucleotide sequence ID" value="NZ_FNKX01000002.1"/>
</dbReference>
<keyword evidence="2" id="KW-1185">Reference proteome</keyword>
<gene>
    <name evidence="1" type="ORF">SAMN05445850_4030</name>
</gene>
<dbReference type="STRING" id="157910.SAMN05445850_4030"/>
<proteinExistence type="predicted"/>
<dbReference type="EMBL" id="FNKX01000002">
    <property type="protein sequence ID" value="SDR44050.1"/>
    <property type="molecule type" value="Genomic_DNA"/>
</dbReference>
<accession>A0A1H1J2N9</accession>
<protein>
    <recommendedName>
        <fullName evidence="3">Mannose-6-phosphate isomerase, cupin superfamily</fullName>
    </recommendedName>
</protein>
<dbReference type="InterPro" id="IPR011051">
    <property type="entry name" value="RmlC_Cupin_sf"/>
</dbReference>
<evidence type="ECO:0000313" key="1">
    <source>
        <dbReference type="EMBL" id="SDR44050.1"/>
    </source>
</evidence>
<dbReference type="SUPFAM" id="SSF51182">
    <property type="entry name" value="RmlC-like cupins"/>
    <property type="match status" value="1"/>
</dbReference>
<organism evidence="1 2">
    <name type="scientific">Paraburkholderia tuberum</name>
    <dbReference type="NCBI Taxonomy" id="157910"/>
    <lineage>
        <taxon>Bacteria</taxon>
        <taxon>Pseudomonadati</taxon>
        <taxon>Pseudomonadota</taxon>
        <taxon>Betaproteobacteria</taxon>
        <taxon>Burkholderiales</taxon>
        <taxon>Burkholderiaceae</taxon>
        <taxon>Paraburkholderia</taxon>
    </lineage>
</organism>